<feature type="transmembrane region" description="Helical" evidence="6">
    <location>
        <begin position="192"/>
        <end position="210"/>
    </location>
</feature>
<sequence>MIYLNNIRKKLLIHKIKLFPLFRLISHMAKGILKVTDKNWVQQVTTWRQIKDVIFIGIGVIMASIGLKGFLLPNGFFDGGAMGVSLLLEILTPLDLSYLIILVNIPFIYLGYKQLNLRFALKSTLAIFALALLVHYIKLPTITADKLLIAVFGGFFLGSGIGFAIRGGAVIDGTEVLAIQVSRKSSLTVGDFITVFNVCLFLVAALMVNLETAMYSMLTYFSASRTVDFLINGVEEYIGVMIISDFSDDIKTKITYDLGRGVTAFKADGGFGEKAKNPDRNVLFCVVTRLEVTRVLTEIDKIDPKAFVIQYPIKDTKGGMIKKRPLH</sequence>
<accession>A0A1I5IX73</accession>
<evidence type="ECO:0000313" key="8">
    <source>
        <dbReference type="EMBL" id="SFO65072.1"/>
    </source>
</evidence>
<proteinExistence type="predicted"/>
<dbReference type="STRING" id="226506.SAMN04488519_11094"/>
<dbReference type="InterPro" id="IPR051461">
    <property type="entry name" value="UPF0750_membrane"/>
</dbReference>
<dbReference type="Gene3D" id="3.30.70.120">
    <property type="match status" value="1"/>
</dbReference>
<evidence type="ECO:0000313" key="9">
    <source>
        <dbReference type="Proteomes" id="UP000199564"/>
    </source>
</evidence>
<keyword evidence="2" id="KW-1003">Cell membrane</keyword>
<evidence type="ECO:0000256" key="2">
    <source>
        <dbReference type="ARBA" id="ARBA00022475"/>
    </source>
</evidence>
<organism evidence="8 9">
    <name type="scientific">Algoriphagus ornithinivorans</name>
    <dbReference type="NCBI Taxonomy" id="226506"/>
    <lineage>
        <taxon>Bacteria</taxon>
        <taxon>Pseudomonadati</taxon>
        <taxon>Bacteroidota</taxon>
        <taxon>Cytophagia</taxon>
        <taxon>Cytophagales</taxon>
        <taxon>Cyclobacteriaceae</taxon>
        <taxon>Algoriphagus</taxon>
    </lineage>
</organism>
<dbReference type="GO" id="GO:0005886">
    <property type="term" value="C:plasma membrane"/>
    <property type="evidence" value="ECO:0007669"/>
    <property type="project" value="UniProtKB-SubCell"/>
</dbReference>
<evidence type="ECO:0000259" key="7">
    <source>
        <dbReference type="Pfam" id="PF10035"/>
    </source>
</evidence>
<feature type="transmembrane region" description="Helical" evidence="6">
    <location>
        <begin position="119"/>
        <end position="137"/>
    </location>
</feature>
<feature type="transmembrane region" description="Helical" evidence="6">
    <location>
        <begin position="53"/>
        <end position="76"/>
    </location>
</feature>
<name>A0A1I5IX73_9BACT</name>
<dbReference type="InterPro" id="IPR019264">
    <property type="entry name" value="DUF2179"/>
</dbReference>
<dbReference type="Proteomes" id="UP000199564">
    <property type="component" value="Unassembled WGS sequence"/>
</dbReference>
<dbReference type="Pfam" id="PF02588">
    <property type="entry name" value="YitT_membrane"/>
    <property type="match status" value="1"/>
</dbReference>
<comment type="subcellular location">
    <subcellularLocation>
        <location evidence="1">Cell membrane</location>
        <topology evidence="1">Multi-pass membrane protein</topology>
    </subcellularLocation>
</comment>
<dbReference type="AlphaFoldDB" id="A0A1I5IX73"/>
<evidence type="ECO:0000256" key="1">
    <source>
        <dbReference type="ARBA" id="ARBA00004651"/>
    </source>
</evidence>
<evidence type="ECO:0000256" key="3">
    <source>
        <dbReference type="ARBA" id="ARBA00022692"/>
    </source>
</evidence>
<keyword evidence="4 6" id="KW-1133">Transmembrane helix</keyword>
<evidence type="ECO:0000256" key="6">
    <source>
        <dbReference type="SAM" id="Phobius"/>
    </source>
</evidence>
<gene>
    <name evidence="8" type="ORF">SAMN04488519_11094</name>
</gene>
<keyword evidence="9" id="KW-1185">Reference proteome</keyword>
<feature type="transmembrane region" description="Helical" evidence="6">
    <location>
        <begin position="149"/>
        <end position="171"/>
    </location>
</feature>
<dbReference type="PIRSF" id="PIRSF006483">
    <property type="entry name" value="Membrane_protein_YitT"/>
    <property type="match status" value="1"/>
</dbReference>
<dbReference type="CDD" id="cd16380">
    <property type="entry name" value="YitT_C"/>
    <property type="match status" value="1"/>
</dbReference>
<dbReference type="PANTHER" id="PTHR33545:SF3">
    <property type="entry name" value="UPF0750 MEMBRANE PROTEIN YQFU"/>
    <property type="match status" value="1"/>
</dbReference>
<protein>
    <submittedName>
        <fullName evidence="8">Uncharacterized membrane-anchored protein YitT, contains DUF161 and DUF2179 domains</fullName>
    </submittedName>
</protein>
<dbReference type="Pfam" id="PF10035">
    <property type="entry name" value="DUF2179"/>
    <property type="match status" value="1"/>
</dbReference>
<dbReference type="InterPro" id="IPR003740">
    <property type="entry name" value="YitT"/>
</dbReference>
<dbReference type="PANTHER" id="PTHR33545">
    <property type="entry name" value="UPF0750 MEMBRANE PROTEIN YITT-RELATED"/>
    <property type="match status" value="1"/>
</dbReference>
<keyword evidence="3 6" id="KW-0812">Transmembrane</keyword>
<evidence type="ECO:0000256" key="5">
    <source>
        <dbReference type="ARBA" id="ARBA00023136"/>
    </source>
</evidence>
<keyword evidence="5 6" id="KW-0472">Membrane</keyword>
<feature type="domain" description="DUF2179" evidence="7">
    <location>
        <begin position="260"/>
        <end position="318"/>
    </location>
</feature>
<feature type="transmembrane region" description="Helical" evidence="6">
    <location>
        <begin position="96"/>
        <end position="112"/>
    </location>
</feature>
<reference evidence="9" key="1">
    <citation type="submission" date="2016-10" db="EMBL/GenBank/DDBJ databases">
        <authorList>
            <person name="Varghese N."/>
            <person name="Submissions S."/>
        </authorList>
    </citation>
    <scope>NUCLEOTIDE SEQUENCE [LARGE SCALE GENOMIC DNA]</scope>
    <source>
        <strain evidence="9">DSM 15282</strain>
    </source>
</reference>
<evidence type="ECO:0000256" key="4">
    <source>
        <dbReference type="ARBA" id="ARBA00022989"/>
    </source>
</evidence>
<dbReference type="InterPro" id="IPR015867">
    <property type="entry name" value="N-reg_PII/ATP_PRibTrfase_C"/>
</dbReference>
<dbReference type="EMBL" id="FOVW01000010">
    <property type="protein sequence ID" value="SFO65072.1"/>
    <property type="molecule type" value="Genomic_DNA"/>
</dbReference>